<keyword evidence="7" id="KW-0444">Lipid biosynthesis</keyword>
<dbReference type="Proteomes" id="UP001519292">
    <property type="component" value="Unassembled WGS sequence"/>
</dbReference>
<evidence type="ECO:0000256" key="5">
    <source>
        <dbReference type="ARBA" id="ARBA00022777"/>
    </source>
</evidence>
<evidence type="ECO:0000313" key="10">
    <source>
        <dbReference type="EMBL" id="MBP2057787.1"/>
    </source>
</evidence>
<keyword evidence="3" id="KW-0808">Transferase</keyword>
<dbReference type="EMBL" id="JAGGLU010000004">
    <property type="protein sequence ID" value="MBP2057787.1"/>
    <property type="molecule type" value="Genomic_DNA"/>
</dbReference>
<evidence type="ECO:0000256" key="2">
    <source>
        <dbReference type="ARBA" id="ARBA00005983"/>
    </source>
</evidence>
<dbReference type="PROSITE" id="PS50146">
    <property type="entry name" value="DAGK"/>
    <property type="match status" value="1"/>
</dbReference>
<keyword evidence="7" id="KW-0594">Phospholipid biosynthesis</keyword>
<keyword evidence="4" id="KW-0547">Nucleotide-binding</keyword>
<dbReference type="InterPro" id="IPR005218">
    <property type="entry name" value="Diacylglycerol/lipid_kinase"/>
</dbReference>
<dbReference type="InterPro" id="IPR016064">
    <property type="entry name" value="NAD/diacylglycerol_kinase_sf"/>
</dbReference>
<evidence type="ECO:0000259" key="9">
    <source>
        <dbReference type="PROSITE" id="PS50146"/>
    </source>
</evidence>
<evidence type="ECO:0000313" key="11">
    <source>
        <dbReference type="Proteomes" id="UP001519292"/>
    </source>
</evidence>
<feature type="domain" description="DAGKc" evidence="9">
    <location>
        <begin position="1"/>
        <end position="110"/>
    </location>
</feature>
<keyword evidence="8" id="KW-1208">Phospholipid metabolism</keyword>
<keyword evidence="6" id="KW-0067">ATP-binding</keyword>
<dbReference type="Gene3D" id="2.60.200.40">
    <property type="match status" value="1"/>
</dbReference>
<dbReference type="NCBIfam" id="TIGR00147">
    <property type="entry name" value="YegS/Rv2252/BmrU family lipid kinase"/>
    <property type="match status" value="1"/>
</dbReference>
<accession>A0ABS4MDN0</accession>
<dbReference type="SUPFAM" id="SSF111331">
    <property type="entry name" value="NAD kinase/diacylglycerol kinase-like"/>
    <property type="match status" value="1"/>
</dbReference>
<keyword evidence="7" id="KW-0443">Lipid metabolism</keyword>
<evidence type="ECO:0000256" key="1">
    <source>
        <dbReference type="ARBA" id="ARBA00001946"/>
    </source>
</evidence>
<comment type="caution">
    <text evidence="10">The sequence shown here is derived from an EMBL/GenBank/DDBJ whole genome shotgun (WGS) entry which is preliminary data.</text>
</comment>
<evidence type="ECO:0000256" key="8">
    <source>
        <dbReference type="ARBA" id="ARBA00023264"/>
    </source>
</evidence>
<dbReference type="PANTHER" id="PTHR12358">
    <property type="entry name" value="SPHINGOSINE KINASE"/>
    <property type="match status" value="1"/>
</dbReference>
<organism evidence="10 11">
    <name type="scientific">Lactobacillus colini</name>
    <dbReference type="NCBI Taxonomy" id="1819254"/>
    <lineage>
        <taxon>Bacteria</taxon>
        <taxon>Bacillati</taxon>
        <taxon>Bacillota</taxon>
        <taxon>Bacilli</taxon>
        <taxon>Lactobacillales</taxon>
        <taxon>Lactobacillaceae</taxon>
        <taxon>Lactobacillus</taxon>
    </lineage>
</organism>
<evidence type="ECO:0000256" key="6">
    <source>
        <dbReference type="ARBA" id="ARBA00022840"/>
    </source>
</evidence>
<dbReference type="Pfam" id="PF00781">
    <property type="entry name" value="DAGK_cat"/>
    <property type="match status" value="1"/>
</dbReference>
<dbReference type="Gene3D" id="3.40.50.10330">
    <property type="entry name" value="Probable inorganic polyphosphate/atp-NAD kinase, domain 1"/>
    <property type="match status" value="1"/>
</dbReference>
<dbReference type="InterPro" id="IPR001206">
    <property type="entry name" value="Diacylglycerol_kinase_cat_dom"/>
</dbReference>
<sequence length="285" mass="31953">MKENHINTTTSISKYPGQITDLAKDAAEKYGKLPYHYLLVIGGDGSLNQALNGVKKSQNPNTPIGYFPAGTGNDFARATKLSHQIKQLVSHIKVGPKTYKIDCGHYIDNNSGKDNYFVNNLGIGFDAFIVHLANNSSMKKKLNDLHIGSMIYVLHTFKVLQKQDTFSTSVKVNGNWHHFSNTYFVTTTNHPYFGGGVALLPNASIHNHKLDTVVVEKVSNIKFLFLLAKLFINGSHVNDPHFHYYEAEKLTVKTSNPEYGQLDGEELQNQNYNLNFEISSFNLWA</sequence>
<evidence type="ECO:0000256" key="4">
    <source>
        <dbReference type="ARBA" id="ARBA00022741"/>
    </source>
</evidence>
<dbReference type="InterPro" id="IPR017438">
    <property type="entry name" value="ATP-NAD_kinase_N"/>
</dbReference>
<comment type="cofactor">
    <cofactor evidence="1">
        <name>Mg(2+)</name>
        <dbReference type="ChEBI" id="CHEBI:18420"/>
    </cofactor>
</comment>
<gene>
    <name evidence="10" type="ORF">J2Z60_000959</name>
</gene>
<dbReference type="InterPro" id="IPR045540">
    <property type="entry name" value="YegS/DAGK_C"/>
</dbReference>
<protein>
    <submittedName>
        <fullName evidence="10">YegS/Rv2252/BmrU family lipid kinase</fullName>
    </submittedName>
</protein>
<reference evidence="10 11" key="1">
    <citation type="submission" date="2021-03" db="EMBL/GenBank/DDBJ databases">
        <title>Genomic Encyclopedia of Type Strains, Phase IV (KMG-IV): sequencing the most valuable type-strain genomes for metagenomic binning, comparative biology and taxonomic classification.</title>
        <authorList>
            <person name="Goeker M."/>
        </authorList>
    </citation>
    <scope>NUCLEOTIDE SEQUENCE [LARGE SCALE GENOMIC DNA]</scope>
    <source>
        <strain evidence="10 11">DSM 101872</strain>
    </source>
</reference>
<name>A0ABS4MDN0_9LACO</name>
<evidence type="ECO:0000256" key="3">
    <source>
        <dbReference type="ARBA" id="ARBA00022679"/>
    </source>
</evidence>
<proteinExistence type="inferred from homology"/>
<dbReference type="Pfam" id="PF19279">
    <property type="entry name" value="YegS_C"/>
    <property type="match status" value="1"/>
</dbReference>
<dbReference type="InterPro" id="IPR050187">
    <property type="entry name" value="Lipid_Phosphate_FormReg"/>
</dbReference>
<evidence type="ECO:0000256" key="7">
    <source>
        <dbReference type="ARBA" id="ARBA00023209"/>
    </source>
</evidence>
<keyword evidence="11" id="KW-1185">Reference proteome</keyword>
<keyword evidence="5 10" id="KW-0418">Kinase</keyword>
<comment type="similarity">
    <text evidence="2">Belongs to the diacylglycerol/lipid kinase family.</text>
</comment>
<dbReference type="GO" id="GO:0016301">
    <property type="term" value="F:kinase activity"/>
    <property type="evidence" value="ECO:0007669"/>
    <property type="project" value="UniProtKB-KW"/>
</dbReference>
<dbReference type="PANTHER" id="PTHR12358:SF54">
    <property type="entry name" value="SPHINGOSINE KINASE RELATED PROTEIN"/>
    <property type="match status" value="1"/>
</dbReference>